<organism evidence="1 2">
    <name type="scientific">Paenibacillus cremeus</name>
    <dbReference type="NCBI Taxonomy" id="2163881"/>
    <lineage>
        <taxon>Bacteria</taxon>
        <taxon>Bacillati</taxon>
        <taxon>Bacillota</taxon>
        <taxon>Bacilli</taxon>
        <taxon>Bacillales</taxon>
        <taxon>Paenibacillaceae</taxon>
        <taxon>Paenibacillus</taxon>
    </lineage>
</organism>
<evidence type="ECO:0000313" key="1">
    <source>
        <dbReference type="EMBL" id="TVY11352.1"/>
    </source>
</evidence>
<name>A0A559KGV2_9BACL</name>
<sequence>MASIPSPSRWGIQANAGGRPVVFGTFSINSVTGNRVMGSINFRGSEIPIHGTWDEGAKQLKMDSPYASYSGHLSILDDASIKVRHYILNGTLLMKPPSIQAGEHGTWIATTNTRLTGTPIPSQELPPVGAFLTTVLLNGGLEP</sequence>
<proteinExistence type="predicted"/>
<dbReference type="OrthoDB" id="2934265at2"/>
<comment type="caution">
    <text evidence="1">The sequence shown here is derived from an EMBL/GenBank/DDBJ whole genome shotgun (WGS) entry which is preliminary data.</text>
</comment>
<dbReference type="Proteomes" id="UP000317036">
    <property type="component" value="Unassembled WGS sequence"/>
</dbReference>
<reference evidence="1 2" key="1">
    <citation type="submission" date="2019-07" db="EMBL/GenBank/DDBJ databases">
        <authorList>
            <person name="Kim J."/>
        </authorList>
    </citation>
    <scope>NUCLEOTIDE SEQUENCE [LARGE SCALE GENOMIC DNA]</scope>
    <source>
        <strain evidence="1 2">JC52</strain>
    </source>
</reference>
<keyword evidence="2" id="KW-1185">Reference proteome</keyword>
<gene>
    <name evidence="1" type="ORF">FPZ49_03740</name>
</gene>
<evidence type="ECO:0000313" key="2">
    <source>
        <dbReference type="Proteomes" id="UP000317036"/>
    </source>
</evidence>
<protein>
    <submittedName>
        <fullName evidence="1">Uncharacterized protein</fullName>
    </submittedName>
</protein>
<accession>A0A559KGV2</accession>
<dbReference type="AlphaFoldDB" id="A0A559KGV2"/>
<dbReference type="EMBL" id="VNJI01000003">
    <property type="protein sequence ID" value="TVY11352.1"/>
    <property type="molecule type" value="Genomic_DNA"/>
</dbReference>